<organism evidence="8 9">
    <name type="scientific">Periweissella fabalis</name>
    <dbReference type="NCBI Taxonomy" id="1070421"/>
    <lineage>
        <taxon>Bacteria</taxon>
        <taxon>Bacillati</taxon>
        <taxon>Bacillota</taxon>
        <taxon>Bacilli</taxon>
        <taxon>Lactobacillales</taxon>
        <taxon>Lactobacillaceae</taxon>
        <taxon>Periweissella</taxon>
    </lineage>
</organism>
<sequence>MPLTIKQVTVYQLAMQLKTPFKTAHDVTWQRPLSLLKVTFTNGIEGFGEVASFADAAYTAETHAISLATLAQLIPASIGLTIDDPQTFATWLAPQTAWSFAKAAFEMAIWDGFGKLNQQSLVTMLGGRGANVKVGIALGVADSEGQLQKDVAAAVTQGYQRIKLKLNPTTPLTWLQQIVAANPTILFSADANASWTPTDMAKIQALDQAGFYLLEQPFGADAWQAHFALQKQLPQLKISLDESLNNLGDVKTAIAGSVGALTLKQGKIGGITATVKAIELANTAAVLPWIGGMLSSGVGRAADLALATLPNANIFPSDSSASERYFEQDIIMEQPQIIAGNLPVPTQPGLGITIDWSAVKQLLVGQKEYN</sequence>
<proteinExistence type="predicted"/>
<dbReference type="Gene3D" id="3.30.390.10">
    <property type="entry name" value="Enolase-like, N-terminal domain"/>
    <property type="match status" value="1"/>
</dbReference>
<dbReference type="UniPathway" id="UPA00079"/>
<dbReference type="InterPro" id="IPR029017">
    <property type="entry name" value="Enolase-like_N"/>
</dbReference>
<keyword evidence="3" id="KW-0460">Magnesium</keyword>
<dbReference type="SUPFAM" id="SSF51604">
    <property type="entry name" value="Enolase C-terminal domain-like"/>
    <property type="match status" value="1"/>
</dbReference>
<dbReference type="InterPro" id="IPR010197">
    <property type="entry name" value="OSBS/NAAAR"/>
</dbReference>
<evidence type="ECO:0000313" key="9">
    <source>
        <dbReference type="Proteomes" id="UP000549765"/>
    </source>
</evidence>
<dbReference type="InterPro" id="IPR013341">
    <property type="entry name" value="Mandelate_racemase_N_dom"/>
</dbReference>
<dbReference type="GO" id="GO:0009234">
    <property type="term" value="P:menaquinone biosynthetic process"/>
    <property type="evidence" value="ECO:0007669"/>
    <property type="project" value="UniProtKB-UniRule"/>
</dbReference>
<dbReference type="UniPathway" id="UPA01057">
    <property type="reaction ID" value="UER00165"/>
</dbReference>
<reference evidence="8 9" key="1">
    <citation type="submission" date="2020-04" db="EMBL/GenBank/DDBJ databases">
        <title>MicrobeNet Type strains.</title>
        <authorList>
            <person name="Nicholson A.C."/>
        </authorList>
    </citation>
    <scope>NUCLEOTIDE SEQUENCE [LARGE SCALE GENOMIC DNA]</scope>
    <source>
        <strain evidence="8 9">CCUG 61472</strain>
    </source>
</reference>
<keyword evidence="2" id="KW-0479">Metal-binding</keyword>
<dbReference type="Gene3D" id="3.20.20.120">
    <property type="entry name" value="Enolase-like C-terminal domain"/>
    <property type="match status" value="1"/>
</dbReference>
<dbReference type="Pfam" id="PF02746">
    <property type="entry name" value="MR_MLE_N"/>
    <property type="match status" value="1"/>
</dbReference>
<comment type="cofactor">
    <cofactor evidence="1">
        <name>a divalent metal cation</name>
        <dbReference type="ChEBI" id="CHEBI:60240"/>
    </cofactor>
</comment>
<accession>A0A7X6N2F8</accession>
<dbReference type="AlphaFoldDB" id="A0A7X6N2F8"/>
<dbReference type="NCBIfam" id="TIGR01928">
    <property type="entry name" value="menC_lowGC_arch"/>
    <property type="match status" value="1"/>
</dbReference>
<dbReference type="SUPFAM" id="SSF54826">
    <property type="entry name" value="Enolase N-terminal domain-like"/>
    <property type="match status" value="1"/>
</dbReference>
<dbReference type="RefSeq" id="WP_168721876.1">
    <property type="nucleotide sequence ID" value="NZ_JAAXPN010000003.1"/>
</dbReference>
<evidence type="ECO:0000256" key="3">
    <source>
        <dbReference type="ARBA" id="ARBA00022842"/>
    </source>
</evidence>
<keyword evidence="4 8" id="KW-0456">Lyase</keyword>
<feature type="domain" description="Mandelate racemase/muconate lactonizing enzyme C-terminal" evidence="7">
    <location>
        <begin position="144"/>
        <end position="236"/>
    </location>
</feature>
<dbReference type="InterPro" id="IPR013342">
    <property type="entry name" value="Mandelate_racemase_C"/>
</dbReference>
<evidence type="ECO:0000256" key="5">
    <source>
        <dbReference type="ARBA" id="ARBA00029491"/>
    </source>
</evidence>
<dbReference type="GO" id="GO:0043748">
    <property type="term" value="F:O-succinylbenzoate synthase activity"/>
    <property type="evidence" value="ECO:0007669"/>
    <property type="project" value="UniProtKB-EC"/>
</dbReference>
<dbReference type="EMBL" id="JAAXPN010000003">
    <property type="protein sequence ID" value="NKZ24082.1"/>
    <property type="molecule type" value="Genomic_DNA"/>
</dbReference>
<dbReference type="EC" id="4.2.1.113" evidence="5 6"/>
<evidence type="ECO:0000313" key="8">
    <source>
        <dbReference type="EMBL" id="NKZ24082.1"/>
    </source>
</evidence>
<name>A0A7X6N2F8_9LACO</name>
<protein>
    <recommendedName>
        <fullName evidence="5 6">o-succinylbenzoate synthase</fullName>
        <ecNumber evidence="5 6">4.2.1.113</ecNumber>
    </recommendedName>
</protein>
<evidence type="ECO:0000256" key="1">
    <source>
        <dbReference type="ARBA" id="ARBA00001968"/>
    </source>
</evidence>
<dbReference type="InterPro" id="IPR029065">
    <property type="entry name" value="Enolase_C-like"/>
</dbReference>
<dbReference type="GO" id="GO:0046872">
    <property type="term" value="F:metal ion binding"/>
    <property type="evidence" value="ECO:0007669"/>
    <property type="project" value="UniProtKB-KW"/>
</dbReference>
<dbReference type="Pfam" id="PF13378">
    <property type="entry name" value="MR_MLE_C"/>
    <property type="match status" value="1"/>
</dbReference>
<evidence type="ECO:0000256" key="6">
    <source>
        <dbReference type="NCBIfam" id="TIGR01928"/>
    </source>
</evidence>
<keyword evidence="9" id="KW-1185">Reference proteome</keyword>
<dbReference type="SFLD" id="SFLDS00001">
    <property type="entry name" value="Enolase"/>
    <property type="match status" value="1"/>
</dbReference>
<dbReference type="PANTHER" id="PTHR48073">
    <property type="entry name" value="O-SUCCINYLBENZOATE SYNTHASE-RELATED"/>
    <property type="match status" value="1"/>
</dbReference>
<dbReference type="SFLD" id="SFLDF00009">
    <property type="entry name" value="o-succinylbenzoate_synthase"/>
    <property type="match status" value="1"/>
</dbReference>
<dbReference type="SFLD" id="SFLDG00180">
    <property type="entry name" value="muconate_cycloisomerase"/>
    <property type="match status" value="1"/>
</dbReference>
<dbReference type="InterPro" id="IPR036849">
    <property type="entry name" value="Enolase-like_C_sf"/>
</dbReference>
<dbReference type="PANTHER" id="PTHR48073:SF5">
    <property type="entry name" value="O-SUCCINYLBENZOATE SYNTHASE"/>
    <property type="match status" value="1"/>
</dbReference>
<evidence type="ECO:0000256" key="4">
    <source>
        <dbReference type="ARBA" id="ARBA00023239"/>
    </source>
</evidence>
<evidence type="ECO:0000256" key="2">
    <source>
        <dbReference type="ARBA" id="ARBA00022723"/>
    </source>
</evidence>
<comment type="caution">
    <text evidence="8">The sequence shown here is derived from an EMBL/GenBank/DDBJ whole genome shotgun (WGS) entry which is preliminary data.</text>
</comment>
<dbReference type="SMART" id="SM00922">
    <property type="entry name" value="MR_MLE"/>
    <property type="match status" value="1"/>
</dbReference>
<evidence type="ECO:0000259" key="7">
    <source>
        <dbReference type="SMART" id="SM00922"/>
    </source>
</evidence>
<dbReference type="Proteomes" id="UP000549765">
    <property type="component" value="Unassembled WGS sequence"/>
</dbReference>
<gene>
    <name evidence="8" type="primary">menC</name>
    <name evidence="8" type="ORF">HF964_04570</name>
</gene>
<dbReference type="GO" id="GO:0016854">
    <property type="term" value="F:racemase and epimerase activity"/>
    <property type="evidence" value="ECO:0007669"/>
    <property type="project" value="UniProtKB-ARBA"/>
</dbReference>